<dbReference type="SUPFAM" id="SSF53474">
    <property type="entry name" value="alpha/beta-Hydrolases"/>
    <property type="match status" value="1"/>
</dbReference>
<dbReference type="EMBL" id="JI172945">
    <property type="protein sequence ID" value="ADY46013.1"/>
    <property type="molecule type" value="mRNA"/>
</dbReference>
<dbReference type="AlphaFoldDB" id="F1L7A9"/>
<dbReference type="PANTHER" id="PTHR12277:SF39">
    <property type="entry name" value="SERINE AMINOPEPTIDASE S33 DOMAIN-CONTAINING PROTEIN"/>
    <property type="match status" value="1"/>
</dbReference>
<accession>F1L7A9</accession>
<organism evidence="2">
    <name type="scientific">Ascaris suum</name>
    <name type="common">Pig roundworm</name>
    <name type="synonym">Ascaris lumbricoides</name>
    <dbReference type="NCBI Taxonomy" id="6253"/>
    <lineage>
        <taxon>Eukaryota</taxon>
        <taxon>Metazoa</taxon>
        <taxon>Ecdysozoa</taxon>
        <taxon>Nematoda</taxon>
        <taxon>Chromadorea</taxon>
        <taxon>Rhabditida</taxon>
        <taxon>Spirurina</taxon>
        <taxon>Ascaridomorpha</taxon>
        <taxon>Ascaridoidea</taxon>
        <taxon>Ascarididae</taxon>
        <taxon>Ascaris</taxon>
    </lineage>
</organism>
<sequence>MLLFHSCVLCGRFDRVVVIESGGATTVTTVDSVGEMMTNTHSEAESCRTGNWQTAIDLQTLSKSLSWSSDDLASRRYRRTSGQSGSLSERDKRIGCGQLCLMILKFISTSCYVFCPPIPELITRKLAFHPPRRGFTYVIAVHDDNAANNHLEVDSAAKAIRFQFAQIKPRKLSAGNRIPLDDIVTTFVKTRRGSLITTILIKNHNEHPNPRTKDVVVLFSQPNGSDLGCYLQPQGLNLRWLANELDVDVYAYDYSGFGTSTGHASEKNIYYDIEAVYEHILTTRGRQIRIVLIGFSIGTAPSIAHAAQHPPNLCGVVLIAPFTSGWRLLFKREPTAETCFFDRFLSYERAPEIDVPVLICHGSLDATIPISHGKILHTRMKRAVRPLFLTGADHLSIFSNRNLVVFWRIRYFMSHEIDSL</sequence>
<protein>
    <submittedName>
        <fullName evidence="2">Abhydrolase domain-containing protein</fullName>
    </submittedName>
</protein>
<dbReference type="Pfam" id="PF12146">
    <property type="entry name" value="Hydrolase_4"/>
    <property type="match status" value="1"/>
</dbReference>
<dbReference type="InterPro" id="IPR022742">
    <property type="entry name" value="Hydrolase_4"/>
</dbReference>
<dbReference type="InterPro" id="IPR029058">
    <property type="entry name" value="AB_hydrolase_fold"/>
</dbReference>
<reference evidence="2" key="1">
    <citation type="journal article" date="2011" name="Genome Res.">
        <title>Deep small RNA sequencing from the nematode Ascaris reveals conservation, functional diversification, and novel developmental profiles.</title>
        <authorList>
            <person name="Wang J."/>
            <person name="Czech B."/>
            <person name="Crunk A."/>
            <person name="Wallace A."/>
            <person name="Mitreva M."/>
            <person name="Hannon G.J."/>
            <person name="Davis R.E."/>
        </authorList>
    </citation>
    <scope>NUCLEOTIDE SEQUENCE</scope>
</reference>
<dbReference type="GO" id="GO:0005886">
    <property type="term" value="C:plasma membrane"/>
    <property type="evidence" value="ECO:0007669"/>
    <property type="project" value="TreeGrafter"/>
</dbReference>
<keyword evidence="2" id="KW-0378">Hydrolase</keyword>
<evidence type="ECO:0000313" key="2">
    <source>
        <dbReference type="EMBL" id="ADY46013.1"/>
    </source>
</evidence>
<dbReference type="GO" id="GO:0008474">
    <property type="term" value="F:palmitoyl-(protein) hydrolase activity"/>
    <property type="evidence" value="ECO:0007669"/>
    <property type="project" value="TreeGrafter"/>
</dbReference>
<dbReference type="PANTHER" id="PTHR12277">
    <property type="entry name" value="ALPHA/BETA HYDROLASE DOMAIN-CONTAINING PROTEIN"/>
    <property type="match status" value="1"/>
</dbReference>
<proteinExistence type="evidence at transcript level"/>
<evidence type="ECO:0000259" key="1">
    <source>
        <dbReference type="Pfam" id="PF12146"/>
    </source>
</evidence>
<dbReference type="GO" id="GO:0010008">
    <property type="term" value="C:endosome membrane"/>
    <property type="evidence" value="ECO:0007669"/>
    <property type="project" value="TreeGrafter"/>
</dbReference>
<name>F1L7A9_ASCSU</name>
<dbReference type="Gene3D" id="3.40.50.1820">
    <property type="entry name" value="alpha/beta hydrolase"/>
    <property type="match status" value="1"/>
</dbReference>
<feature type="domain" description="Serine aminopeptidase S33" evidence="1">
    <location>
        <begin position="244"/>
        <end position="326"/>
    </location>
</feature>